<keyword evidence="5" id="KW-1185">Reference proteome</keyword>
<name>A0A1Y1XAQ0_9FUNG</name>
<gene>
    <name evidence="4" type="ORF">BCR32DRAFT_326858</name>
</gene>
<evidence type="ECO:0000256" key="2">
    <source>
        <dbReference type="SAM" id="Phobius"/>
    </source>
</evidence>
<evidence type="ECO:0000256" key="1">
    <source>
        <dbReference type="SAM" id="MobiDB-lite"/>
    </source>
</evidence>
<keyword evidence="2" id="KW-1133">Transmembrane helix</keyword>
<feature type="region of interest" description="Disordered" evidence="1">
    <location>
        <begin position="164"/>
        <end position="265"/>
    </location>
</feature>
<organism evidence="4 5">
    <name type="scientific">Anaeromyces robustus</name>
    <dbReference type="NCBI Taxonomy" id="1754192"/>
    <lineage>
        <taxon>Eukaryota</taxon>
        <taxon>Fungi</taxon>
        <taxon>Fungi incertae sedis</taxon>
        <taxon>Chytridiomycota</taxon>
        <taxon>Chytridiomycota incertae sedis</taxon>
        <taxon>Neocallimastigomycetes</taxon>
        <taxon>Neocallimastigales</taxon>
        <taxon>Neocallimastigaceae</taxon>
        <taxon>Anaeromyces</taxon>
    </lineage>
</organism>
<feature type="compositionally biased region" description="Low complexity" evidence="1">
    <location>
        <begin position="167"/>
        <end position="220"/>
    </location>
</feature>
<dbReference type="CDD" id="cd07040">
    <property type="entry name" value="HP"/>
    <property type="match status" value="1"/>
</dbReference>
<accession>A0A1Y1XAQ0</accession>
<reference evidence="4 5" key="1">
    <citation type="submission" date="2016-08" db="EMBL/GenBank/DDBJ databases">
        <title>A Parts List for Fungal Cellulosomes Revealed by Comparative Genomics.</title>
        <authorList>
            <consortium name="DOE Joint Genome Institute"/>
            <person name="Haitjema C.H."/>
            <person name="Gilmore S.P."/>
            <person name="Henske J.K."/>
            <person name="Solomon K.V."/>
            <person name="De Groot R."/>
            <person name="Kuo A."/>
            <person name="Mondo S.J."/>
            <person name="Salamov A.A."/>
            <person name="Labutti K."/>
            <person name="Zhao Z."/>
            <person name="Chiniquy J."/>
            <person name="Barry K."/>
            <person name="Brewer H.M."/>
            <person name="Purvine S.O."/>
            <person name="Wright A.T."/>
            <person name="Boxma B."/>
            <person name="Van Alen T."/>
            <person name="Hackstein J.H."/>
            <person name="Baker S.E."/>
            <person name="Grigoriev I.V."/>
            <person name="O'Malley M.A."/>
        </authorList>
    </citation>
    <scope>NUCLEOTIDE SEQUENCE [LARGE SCALE GENOMIC DNA]</scope>
    <source>
        <strain evidence="4 5">S4</strain>
    </source>
</reference>
<dbReference type="OrthoDB" id="425925at2759"/>
<protein>
    <recommendedName>
        <fullName evidence="6">Phosphoglycerate mutase-like protein</fullName>
    </recommendedName>
</protein>
<feature type="transmembrane region" description="Helical" evidence="2">
    <location>
        <begin position="335"/>
        <end position="352"/>
    </location>
</feature>
<evidence type="ECO:0000256" key="3">
    <source>
        <dbReference type="SAM" id="SignalP"/>
    </source>
</evidence>
<dbReference type="AlphaFoldDB" id="A0A1Y1XAQ0"/>
<keyword evidence="3" id="KW-0732">Signal</keyword>
<comment type="caution">
    <text evidence="4">The sequence shown here is derived from an EMBL/GenBank/DDBJ whole genome shotgun (WGS) entry which is preliminary data.</text>
</comment>
<feature type="signal peptide" evidence="3">
    <location>
        <begin position="1"/>
        <end position="18"/>
    </location>
</feature>
<dbReference type="EMBL" id="MCFG01000095">
    <property type="protein sequence ID" value="ORX82434.1"/>
    <property type="molecule type" value="Genomic_DNA"/>
</dbReference>
<keyword evidence="2" id="KW-0472">Membrane</keyword>
<evidence type="ECO:0008006" key="6">
    <source>
        <dbReference type="Google" id="ProtNLM"/>
    </source>
</evidence>
<feature type="chain" id="PRO_5012801906" description="Phosphoglycerate mutase-like protein" evidence="3">
    <location>
        <begin position="19"/>
        <end position="353"/>
    </location>
</feature>
<keyword evidence="2" id="KW-0812">Transmembrane</keyword>
<feature type="compositionally biased region" description="Low complexity" evidence="1">
    <location>
        <begin position="227"/>
        <end position="265"/>
    </location>
</feature>
<reference evidence="4 5" key="2">
    <citation type="submission" date="2016-08" db="EMBL/GenBank/DDBJ databases">
        <title>Pervasive Adenine N6-methylation of Active Genes in Fungi.</title>
        <authorList>
            <consortium name="DOE Joint Genome Institute"/>
            <person name="Mondo S.J."/>
            <person name="Dannebaum R.O."/>
            <person name="Kuo R.C."/>
            <person name="Labutti K."/>
            <person name="Haridas S."/>
            <person name="Kuo A."/>
            <person name="Salamov A."/>
            <person name="Ahrendt S.R."/>
            <person name="Lipzen A."/>
            <person name="Sullivan W."/>
            <person name="Andreopoulos W.B."/>
            <person name="Clum A."/>
            <person name="Lindquist E."/>
            <person name="Daum C."/>
            <person name="Ramamoorthy G.K."/>
            <person name="Gryganskyi A."/>
            <person name="Culley D."/>
            <person name="Magnuson J.K."/>
            <person name="James T.Y."/>
            <person name="O'Malley M.A."/>
            <person name="Stajich J.E."/>
            <person name="Spatafora J.W."/>
            <person name="Visel A."/>
            <person name="Grigoriev I.V."/>
        </authorList>
    </citation>
    <scope>NUCLEOTIDE SEQUENCE [LARGE SCALE GENOMIC DNA]</scope>
    <source>
        <strain evidence="4 5">S4</strain>
    </source>
</reference>
<dbReference type="STRING" id="1754192.A0A1Y1XAQ0"/>
<proteinExistence type="predicted"/>
<dbReference type="Proteomes" id="UP000193944">
    <property type="component" value="Unassembled WGS sequence"/>
</dbReference>
<sequence>MKFKSIISVLFGISLVNAKLVMIIRHGEKLNDEVTNLSPKGEARAKCLINLFGQNGIYATPQRIYAQSPTEKKQSTRPRDTVVPLAESLGLQVDLTYTSGKVKQLSSEILNSPEEVVLISWSNDKIPDFAEQFNIMNAPGNWDKDVFDEIWMISDGTPYSNQQTYDNVNNNSSFGTNSGVNSGTNGEFGTNNNNNNNNNINNNNNYGTTGEFGTNNNNYGTNGGNNDGYYNNNNNNNNYGNSNNNGYTSYNTNNDGSNNNGNYNNGYNYDSNVNTNNNNYNTGYNFSKRNAFSLDIVKQNIDDCIAKELSSSPSNTNTQNNGNIQASSGSVELKTSFYMTIFSVFLYIFMYIV</sequence>
<evidence type="ECO:0000313" key="4">
    <source>
        <dbReference type="EMBL" id="ORX82434.1"/>
    </source>
</evidence>
<evidence type="ECO:0000313" key="5">
    <source>
        <dbReference type="Proteomes" id="UP000193944"/>
    </source>
</evidence>